<dbReference type="InterPro" id="IPR025996">
    <property type="entry name" value="MT1864/Rv1816-like_C"/>
</dbReference>
<evidence type="ECO:0000256" key="2">
    <source>
        <dbReference type="ARBA" id="ARBA00023125"/>
    </source>
</evidence>
<evidence type="ECO:0000256" key="3">
    <source>
        <dbReference type="ARBA" id="ARBA00023163"/>
    </source>
</evidence>
<evidence type="ECO:0000256" key="1">
    <source>
        <dbReference type="ARBA" id="ARBA00023015"/>
    </source>
</evidence>
<keyword evidence="1" id="KW-0805">Transcription regulation</keyword>
<evidence type="ECO:0000313" key="6">
    <source>
        <dbReference type="EMBL" id="SMA49541.1"/>
    </source>
</evidence>
<dbReference type="InterPro" id="IPR036271">
    <property type="entry name" value="Tet_transcr_reg_TetR-rel_C_sf"/>
</dbReference>
<evidence type="ECO:0000259" key="5">
    <source>
        <dbReference type="PROSITE" id="PS50977"/>
    </source>
</evidence>
<dbReference type="PANTHER" id="PTHR30055">
    <property type="entry name" value="HTH-TYPE TRANSCRIPTIONAL REGULATOR RUTR"/>
    <property type="match status" value="1"/>
</dbReference>
<reference evidence="6 7" key="1">
    <citation type="submission" date="2017-03" db="EMBL/GenBank/DDBJ databases">
        <authorList>
            <person name="Afonso C.L."/>
            <person name="Miller P.J."/>
            <person name="Scott M.A."/>
            <person name="Spackman E."/>
            <person name="Goraichik I."/>
            <person name="Dimitrov K.M."/>
            <person name="Suarez D.L."/>
            <person name="Swayne D.E."/>
        </authorList>
    </citation>
    <scope>NUCLEOTIDE SEQUENCE [LARGE SCALE GENOMIC DNA]</scope>
    <source>
        <strain evidence="6">SB41UT1</strain>
    </source>
</reference>
<dbReference type="SUPFAM" id="SSF46689">
    <property type="entry name" value="Homeodomain-like"/>
    <property type="match status" value="1"/>
</dbReference>
<evidence type="ECO:0000256" key="4">
    <source>
        <dbReference type="PROSITE-ProRule" id="PRU00335"/>
    </source>
</evidence>
<keyword evidence="7" id="KW-1185">Reference proteome</keyword>
<proteinExistence type="predicted"/>
<name>A0A1X7AN98_9GAMM</name>
<dbReference type="GO" id="GO:0000976">
    <property type="term" value="F:transcription cis-regulatory region binding"/>
    <property type="evidence" value="ECO:0007669"/>
    <property type="project" value="TreeGrafter"/>
</dbReference>
<dbReference type="InterPro" id="IPR009057">
    <property type="entry name" value="Homeodomain-like_sf"/>
</dbReference>
<protein>
    <submittedName>
        <fullName evidence="6">Division inhibitor protein</fullName>
    </submittedName>
</protein>
<organism evidence="6 7">
    <name type="scientific">Parendozoicomonas haliclonae</name>
    <dbReference type="NCBI Taxonomy" id="1960125"/>
    <lineage>
        <taxon>Bacteria</taxon>
        <taxon>Pseudomonadati</taxon>
        <taxon>Pseudomonadota</taxon>
        <taxon>Gammaproteobacteria</taxon>
        <taxon>Oceanospirillales</taxon>
        <taxon>Endozoicomonadaceae</taxon>
        <taxon>Parendozoicomonas</taxon>
    </lineage>
</organism>
<dbReference type="Proteomes" id="UP000196573">
    <property type="component" value="Unassembled WGS sequence"/>
</dbReference>
<sequence length="214" mass="23986">MLKEEIPPNAETHQRYHHGNLRAALLCAAFKQLDNVGPDKISMRAIARDVGVSQTAPYRHFPNKDLLLVALAVEGFKRLEQRIRQRSADHPDAFEALMAGSEDYLDFAREKPELYRLMFGPALAEWRKPEFMHGVPPAAFAALVEVVEKAINQGSLNNSFPAWFMAKSCWAQIHGHAMMMIDDILDKGIPQGASFDIKASLRLCMDGMKAKPVD</sequence>
<evidence type="ECO:0000313" key="7">
    <source>
        <dbReference type="Proteomes" id="UP000196573"/>
    </source>
</evidence>
<keyword evidence="2 4" id="KW-0238">DNA-binding</keyword>
<feature type="domain" description="HTH tetR-type" evidence="5">
    <location>
        <begin position="19"/>
        <end position="79"/>
    </location>
</feature>
<dbReference type="RefSeq" id="WP_087111943.1">
    <property type="nucleotide sequence ID" value="NZ_CBCSCN010000010.1"/>
</dbReference>
<dbReference type="GO" id="GO:0003700">
    <property type="term" value="F:DNA-binding transcription factor activity"/>
    <property type="evidence" value="ECO:0007669"/>
    <property type="project" value="TreeGrafter"/>
</dbReference>
<keyword evidence="3" id="KW-0804">Transcription</keyword>
<dbReference type="InterPro" id="IPR001647">
    <property type="entry name" value="HTH_TetR"/>
</dbReference>
<dbReference type="Gene3D" id="1.10.357.10">
    <property type="entry name" value="Tetracycline Repressor, domain 2"/>
    <property type="match status" value="1"/>
</dbReference>
<dbReference type="Pfam" id="PF00440">
    <property type="entry name" value="TetR_N"/>
    <property type="match status" value="1"/>
</dbReference>
<accession>A0A1X7AN98</accession>
<dbReference type="PROSITE" id="PS50977">
    <property type="entry name" value="HTH_TETR_2"/>
    <property type="match status" value="1"/>
</dbReference>
<gene>
    <name evidence="6" type="ORF">EHSB41UT_03332</name>
</gene>
<dbReference type="OrthoDB" id="5293556at2"/>
<dbReference type="EMBL" id="FWPT01000008">
    <property type="protein sequence ID" value="SMA49541.1"/>
    <property type="molecule type" value="Genomic_DNA"/>
</dbReference>
<dbReference type="PANTHER" id="PTHR30055:SF220">
    <property type="entry name" value="TETR-FAMILY REGULATORY PROTEIN"/>
    <property type="match status" value="1"/>
</dbReference>
<dbReference type="SUPFAM" id="SSF48498">
    <property type="entry name" value="Tetracyclin repressor-like, C-terminal domain"/>
    <property type="match status" value="1"/>
</dbReference>
<feature type="DNA-binding region" description="H-T-H motif" evidence="4">
    <location>
        <begin position="42"/>
        <end position="61"/>
    </location>
</feature>
<dbReference type="InterPro" id="IPR050109">
    <property type="entry name" value="HTH-type_TetR-like_transc_reg"/>
</dbReference>
<dbReference type="Pfam" id="PF13305">
    <property type="entry name" value="TetR_C_33"/>
    <property type="match status" value="1"/>
</dbReference>
<dbReference type="AlphaFoldDB" id="A0A1X7AN98"/>